<accession>A0AC60P1Q4</accession>
<keyword evidence="2" id="KW-1185">Reference proteome</keyword>
<dbReference type="Proteomes" id="UP000805193">
    <property type="component" value="Unassembled WGS sequence"/>
</dbReference>
<reference evidence="1 2" key="1">
    <citation type="journal article" date="2020" name="Cell">
        <title>Large-Scale Comparative Analyses of Tick Genomes Elucidate Their Genetic Diversity and Vector Capacities.</title>
        <authorList>
            <consortium name="Tick Genome and Microbiome Consortium (TIGMIC)"/>
            <person name="Jia N."/>
            <person name="Wang J."/>
            <person name="Shi W."/>
            <person name="Du L."/>
            <person name="Sun Y."/>
            <person name="Zhan W."/>
            <person name="Jiang J.F."/>
            <person name="Wang Q."/>
            <person name="Zhang B."/>
            <person name="Ji P."/>
            <person name="Bell-Sakyi L."/>
            <person name="Cui X.M."/>
            <person name="Yuan T.T."/>
            <person name="Jiang B.G."/>
            <person name="Yang W.F."/>
            <person name="Lam T.T."/>
            <person name="Chang Q.C."/>
            <person name="Ding S.J."/>
            <person name="Wang X.J."/>
            <person name="Zhu J.G."/>
            <person name="Ruan X.D."/>
            <person name="Zhao L."/>
            <person name="Wei J.T."/>
            <person name="Ye R.Z."/>
            <person name="Que T.C."/>
            <person name="Du C.H."/>
            <person name="Zhou Y.H."/>
            <person name="Cheng J.X."/>
            <person name="Dai P.F."/>
            <person name="Guo W.B."/>
            <person name="Han X.H."/>
            <person name="Huang E.J."/>
            <person name="Li L.F."/>
            <person name="Wei W."/>
            <person name="Gao Y.C."/>
            <person name="Liu J.Z."/>
            <person name="Shao H.Z."/>
            <person name="Wang X."/>
            <person name="Wang C.C."/>
            <person name="Yang T.C."/>
            <person name="Huo Q.B."/>
            <person name="Li W."/>
            <person name="Chen H.Y."/>
            <person name="Chen S.E."/>
            <person name="Zhou L.G."/>
            <person name="Ni X.B."/>
            <person name="Tian J.H."/>
            <person name="Sheng Y."/>
            <person name="Liu T."/>
            <person name="Pan Y.S."/>
            <person name="Xia L.Y."/>
            <person name="Li J."/>
            <person name="Zhao F."/>
            <person name="Cao W.C."/>
        </authorList>
    </citation>
    <scope>NUCLEOTIDE SEQUENCE [LARGE SCALE GENOMIC DNA]</scope>
    <source>
        <strain evidence="1">Iper-2018</strain>
    </source>
</reference>
<organism evidence="1 2">
    <name type="scientific">Ixodes persulcatus</name>
    <name type="common">Taiga tick</name>
    <dbReference type="NCBI Taxonomy" id="34615"/>
    <lineage>
        <taxon>Eukaryota</taxon>
        <taxon>Metazoa</taxon>
        <taxon>Ecdysozoa</taxon>
        <taxon>Arthropoda</taxon>
        <taxon>Chelicerata</taxon>
        <taxon>Arachnida</taxon>
        <taxon>Acari</taxon>
        <taxon>Parasitiformes</taxon>
        <taxon>Ixodida</taxon>
        <taxon>Ixodoidea</taxon>
        <taxon>Ixodidae</taxon>
        <taxon>Ixodinae</taxon>
        <taxon>Ixodes</taxon>
    </lineage>
</organism>
<protein>
    <submittedName>
        <fullName evidence="1">Uncharacterized protein</fullName>
    </submittedName>
</protein>
<sequence length="383" mass="41265">MSRVHYFSTLRVFTLSRQVDMLDPVESKTGKYGVLSLRTPPASPSSLGCGADSAFESSDVLDRCLDVAEDVEADVDEEDVSRSLWDARRPRSLSASRGGGAAVGSDAVRNLSGAGADDDPAGSGVRHGVNFRVQDVVVRMRSRAYGRPSRAWSGVRRGVMARVQVARTVWPYMLSIALAYFVTLSLFPGIESEIVSCRLGSWMPVLLMALFNAADFFGKVLASIRYDWSRSQLVWMSSCRVVLVPLMALCAVPSRDPVENASVAADVWAMVLSVLLGITNGVFGSVPMIVAPSRVPDDQKELTGNIMTLSYSVGLTTGSGVAYLIEYLIGWTHVTSVCTADVVEATVTWSNLNETLSNFSTTALAFVTSLLPKDNVTALPMSL</sequence>
<name>A0AC60P1Q4_IXOPE</name>
<dbReference type="EMBL" id="JABSTQ010011268">
    <property type="protein sequence ID" value="KAG0413365.1"/>
    <property type="molecule type" value="Genomic_DNA"/>
</dbReference>
<comment type="caution">
    <text evidence="1">The sequence shown here is derived from an EMBL/GenBank/DDBJ whole genome shotgun (WGS) entry which is preliminary data.</text>
</comment>
<evidence type="ECO:0000313" key="2">
    <source>
        <dbReference type="Proteomes" id="UP000805193"/>
    </source>
</evidence>
<proteinExistence type="predicted"/>
<evidence type="ECO:0000313" key="1">
    <source>
        <dbReference type="EMBL" id="KAG0413365.1"/>
    </source>
</evidence>
<gene>
    <name evidence="1" type="ORF">HPB47_009483</name>
</gene>